<dbReference type="AlphaFoldDB" id="A0A0E0LTH0"/>
<evidence type="ECO:0000313" key="6">
    <source>
        <dbReference type="Proteomes" id="UP000026962"/>
    </source>
</evidence>
<dbReference type="HOGENOM" id="CLU_027239_0_1_1"/>
<dbReference type="SUPFAM" id="SSF52540">
    <property type="entry name" value="P-loop containing nucleoside triphosphate hydrolases"/>
    <property type="match status" value="1"/>
</dbReference>
<keyword evidence="2 3" id="KW-0808">Transferase</keyword>
<name>A0A0E0LTH0_ORYPU</name>
<dbReference type="InterPro" id="IPR027417">
    <property type="entry name" value="P-loop_NTPase"/>
</dbReference>
<protein>
    <recommendedName>
        <fullName evidence="3">Sulfotransferase</fullName>
        <ecNumber evidence="3">2.8.2.-</ecNumber>
    </recommendedName>
</protein>
<dbReference type="EnsemblPlants" id="OPUNC08G08940.1">
    <property type="protein sequence ID" value="OPUNC08G08940.1"/>
    <property type="gene ID" value="OPUNC08G08940"/>
</dbReference>
<evidence type="ECO:0000256" key="1">
    <source>
        <dbReference type="ARBA" id="ARBA00005771"/>
    </source>
</evidence>
<evidence type="ECO:0000256" key="2">
    <source>
        <dbReference type="ARBA" id="ARBA00022679"/>
    </source>
</evidence>
<reference evidence="5" key="1">
    <citation type="submission" date="2015-04" db="UniProtKB">
        <authorList>
            <consortium name="EnsemblPlants"/>
        </authorList>
    </citation>
    <scope>IDENTIFICATION</scope>
</reference>
<dbReference type="Pfam" id="PF00685">
    <property type="entry name" value="Sulfotransfer_1"/>
    <property type="match status" value="1"/>
</dbReference>
<dbReference type="Gene3D" id="3.40.50.300">
    <property type="entry name" value="P-loop containing nucleotide triphosphate hydrolases"/>
    <property type="match status" value="1"/>
</dbReference>
<feature type="domain" description="Sulfotransferase" evidence="4">
    <location>
        <begin position="77"/>
        <end position="334"/>
    </location>
</feature>
<dbReference type="OMA" id="PVQFLPQ"/>
<reference evidence="5" key="2">
    <citation type="submission" date="2018-05" db="EMBL/GenBank/DDBJ databases">
        <title>OpunRS2 (Oryza punctata Reference Sequence Version 2).</title>
        <authorList>
            <person name="Zhang J."/>
            <person name="Kudrna D."/>
            <person name="Lee S."/>
            <person name="Talag J."/>
            <person name="Welchert J."/>
            <person name="Wing R.A."/>
        </authorList>
    </citation>
    <scope>NUCLEOTIDE SEQUENCE [LARGE SCALE GENOMIC DNA]</scope>
</reference>
<proteinExistence type="inferred from homology"/>
<accession>A0A0E0LTH0</accession>
<dbReference type="PANTHER" id="PTHR11783">
    <property type="entry name" value="SULFOTRANSFERASE SULT"/>
    <property type="match status" value="1"/>
</dbReference>
<evidence type="ECO:0000313" key="5">
    <source>
        <dbReference type="EnsemblPlants" id="OPUNC08G08940.1"/>
    </source>
</evidence>
<sequence length="338" mass="37974">MAGALHDVQGPVAFKDAVAADQAIADPAHHAEHNALISGLPARISYNVPVRYYQGFWMMERWARGFMAMQRSFVARDDDIVLASVPKSGTTWLKALAFATMARDRCPPSNMDHPLRRLNPHDCVPFIEGMFTLGLEAHMNQLPSPRLLATHMPLSLLPSSIASSAGCKIVYIYRDEKDRAVSLWHFVKHVQPDLSFSEVYESICNGTCVCGPVWDHILEYWKASNVNPNGVLFLKYENVLQDPCNSVRMLADFLGVPFSVAEEEVGVLTDIVDLCRLDNLRNLKDKKESSQGLTVKFSHDSFFRKGMAGDWVNHMTPEMAERLDAILREKHKENGFTV</sequence>
<organism evidence="5">
    <name type="scientific">Oryza punctata</name>
    <name type="common">Red rice</name>
    <dbReference type="NCBI Taxonomy" id="4537"/>
    <lineage>
        <taxon>Eukaryota</taxon>
        <taxon>Viridiplantae</taxon>
        <taxon>Streptophyta</taxon>
        <taxon>Embryophyta</taxon>
        <taxon>Tracheophyta</taxon>
        <taxon>Spermatophyta</taxon>
        <taxon>Magnoliopsida</taxon>
        <taxon>Liliopsida</taxon>
        <taxon>Poales</taxon>
        <taxon>Poaceae</taxon>
        <taxon>BOP clade</taxon>
        <taxon>Oryzoideae</taxon>
        <taxon>Oryzeae</taxon>
        <taxon>Oryzinae</taxon>
        <taxon>Oryza</taxon>
    </lineage>
</organism>
<dbReference type="Proteomes" id="UP000026962">
    <property type="component" value="Chromosome 8"/>
</dbReference>
<comment type="similarity">
    <text evidence="1 3">Belongs to the sulfotransferase 1 family.</text>
</comment>
<dbReference type="Gramene" id="OPUNC08G08940.1">
    <property type="protein sequence ID" value="OPUNC08G08940.1"/>
    <property type="gene ID" value="OPUNC08G08940"/>
</dbReference>
<keyword evidence="6" id="KW-1185">Reference proteome</keyword>
<dbReference type="GO" id="GO:0008146">
    <property type="term" value="F:sulfotransferase activity"/>
    <property type="evidence" value="ECO:0007669"/>
    <property type="project" value="InterPro"/>
</dbReference>
<dbReference type="eggNOG" id="KOG1584">
    <property type="taxonomic scope" value="Eukaryota"/>
</dbReference>
<evidence type="ECO:0000256" key="3">
    <source>
        <dbReference type="RuleBase" id="RU361155"/>
    </source>
</evidence>
<dbReference type="InterPro" id="IPR000863">
    <property type="entry name" value="Sulfotransferase_dom"/>
</dbReference>
<dbReference type="EC" id="2.8.2.-" evidence="3"/>
<evidence type="ECO:0000259" key="4">
    <source>
        <dbReference type="Pfam" id="PF00685"/>
    </source>
</evidence>